<organism evidence="2 3">
    <name type="scientific">Rhodococcus cerastii</name>
    <dbReference type="NCBI Taxonomy" id="908616"/>
    <lineage>
        <taxon>Bacteria</taxon>
        <taxon>Bacillati</taxon>
        <taxon>Actinomycetota</taxon>
        <taxon>Actinomycetes</taxon>
        <taxon>Mycobacteriales</taxon>
        <taxon>Nocardiaceae</taxon>
        <taxon>Rhodococcus</taxon>
    </lineage>
</organism>
<dbReference type="Pfam" id="PF13822">
    <property type="entry name" value="ACC_epsilon"/>
    <property type="match status" value="1"/>
</dbReference>
<dbReference type="InterPro" id="IPR032716">
    <property type="entry name" value="ACC_epsilon"/>
</dbReference>
<evidence type="ECO:0000313" key="3">
    <source>
        <dbReference type="Proteomes" id="UP001186104"/>
    </source>
</evidence>
<feature type="compositionally biased region" description="Basic and acidic residues" evidence="1">
    <location>
        <begin position="1"/>
        <end position="24"/>
    </location>
</feature>
<protein>
    <submittedName>
        <fullName evidence="2">Acyl-CoA carboxylase epsilon subunit</fullName>
    </submittedName>
</protein>
<feature type="region of interest" description="Disordered" evidence="1">
    <location>
        <begin position="1"/>
        <end position="30"/>
    </location>
</feature>
<dbReference type="RefSeq" id="WP_317532153.1">
    <property type="nucleotide sequence ID" value="NZ_JAWLKF010000001.1"/>
</dbReference>
<accession>A0ABU4CU44</accession>
<comment type="caution">
    <text evidence="2">The sequence shown here is derived from an EMBL/GenBank/DDBJ whole genome shotgun (WGS) entry which is preliminary data.</text>
</comment>
<proteinExistence type="predicted"/>
<evidence type="ECO:0000256" key="1">
    <source>
        <dbReference type="SAM" id="MobiDB-lite"/>
    </source>
</evidence>
<evidence type="ECO:0000313" key="2">
    <source>
        <dbReference type="EMBL" id="MDV6300975.1"/>
    </source>
</evidence>
<dbReference type="Proteomes" id="UP001186104">
    <property type="component" value="Unassembled WGS sequence"/>
</dbReference>
<gene>
    <name evidence="2" type="ORF">R3P93_00220</name>
</gene>
<sequence>MSDEANHDAANDEANHDAVSEANHDAASVSWSFRGSPTDVEIAALVAVLTAAQPSVAEELPAPIDLWGRPEDMHRYGLASAPALFVNARYGQ</sequence>
<reference evidence="2 3" key="1">
    <citation type="submission" date="2023-10" db="EMBL/GenBank/DDBJ databases">
        <title>Development of a sustainable strategy for remediation of hydrocarbon-contaminated territories based on the waste exchange concept.</title>
        <authorList>
            <person name="Krivoruchko A."/>
        </authorList>
    </citation>
    <scope>NUCLEOTIDE SEQUENCE [LARGE SCALE GENOMIC DNA]</scope>
    <source>
        <strain evidence="2 3">IEGM 1327</strain>
    </source>
</reference>
<name>A0ABU4CU44_9NOCA</name>
<dbReference type="EMBL" id="JAWLKF010000001">
    <property type="protein sequence ID" value="MDV6300975.1"/>
    <property type="molecule type" value="Genomic_DNA"/>
</dbReference>
<keyword evidence="3" id="KW-1185">Reference proteome</keyword>